<dbReference type="InterPro" id="IPR058625">
    <property type="entry name" value="MdtA-like_BSH"/>
</dbReference>
<evidence type="ECO:0000259" key="2">
    <source>
        <dbReference type="Pfam" id="PF25876"/>
    </source>
</evidence>
<gene>
    <name evidence="4" type="ORF">PPEP_a2716</name>
</gene>
<dbReference type="PANTHER" id="PTHR30469:SF11">
    <property type="entry name" value="BLL4320 PROTEIN"/>
    <property type="match status" value="1"/>
</dbReference>
<organism evidence="4 5">
    <name type="scientific">Pseudoalteromonas peptidolytica F12-50-A1</name>
    <dbReference type="NCBI Taxonomy" id="1315280"/>
    <lineage>
        <taxon>Bacteria</taxon>
        <taxon>Pseudomonadati</taxon>
        <taxon>Pseudomonadota</taxon>
        <taxon>Gammaproteobacteria</taxon>
        <taxon>Alteromonadales</taxon>
        <taxon>Pseudoalteromonadaceae</taxon>
        <taxon>Pseudoalteromonas</taxon>
    </lineage>
</organism>
<dbReference type="InterPro" id="IPR006143">
    <property type="entry name" value="RND_pump_MFP"/>
</dbReference>
<dbReference type="RefSeq" id="WP_147390317.1">
    <property type="nucleotide sequence ID" value="NZ_AQHF01000018.1"/>
</dbReference>
<comment type="similarity">
    <text evidence="1">Belongs to the membrane fusion protein (MFP) (TC 8.A.1) family.</text>
</comment>
<dbReference type="SUPFAM" id="SSF111369">
    <property type="entry name" value="HlyD-like secretion proteins"/>
    <property type="match status" value="1"/>
</dbReference>
<dbReference type="Proteomes" id="UP000660708">
    <property type="component" value="Unassembled WGS sequence"/>
</dbReference>
<evidence type="ECO:0000256" key="1">
    <source>
        <dbReference type="ARBA" id="ARBA00009477"/>
    </source>
</evidence>
<dbReference type="Pfam" id="PF25917">
    <property type="entry name" value="BSH_RND"/>
    <property type="match status" value="1"/>
</dbReference>
<sequence>MNIKRWLIAFVLILIVITSLGFVKFTQIQAAIAFGESFPEPSASVKSTYVSTTEHLKTVKVVGQLHAKQTVTVSNEYAGLITYVGFQPGDLVKANQVLLRLDSSIDEANLQAAKARVKLAKSTYQRVAKLLEQKRISPDEVDKAEAEVAINEADVKRLTTLIEKKTIRAPFTGYTGMEQYQVGQLLDANNAVTFLVGTNDKIWVDFNMPQTLPQPKLGEEVMVAVSHSQVQQPARVLAKTPSVDVASRQQRYRAELNNYHEALSHNQMVMVNVPVAKVSAAVVPTNAITRNHFGEFVYILEKDDAQNWRAKPVKVTLGDKIYDQQLVLTGLSGGEFIAAEGAFKLQENLLVYTDQVAAIDGNNGEQ</sequence>
<keyword evidence="5" id="KW-1185">Reference proteome</keyword>
<dbReference type="AlphaFoldDB" id="A0A8I0MTA7"/>
<dbReference type="PANTHER" id="PTHR30469">
    <property type="entry name" value="MULTIDRUG RESISTANCE PROTEIN MDTA"/>
    <property type="match status" value="1"/>
</dbReference>
<evidence type="ECO:0000313" key="4">
    <source>
        <dbReference type="EMBL" id="MBE0345011.1"/>
    </source>
</evidence>
<dbReference type="InterPro" id="IPR058624">
    <property type="entry name" value="MdtA-like_HH"/>
</dbReference>
<protein>
    <recommendedName>
        <fullName evidence="6">RND efflux pump membrane fusion protein barrel-sandwich domain-containing protein</fullName>
    </recommendedName>
</protein>
<dbReference type="EMBL" id="AQHF01000018">
    <property type="protein sequence ID" value="MBE0345011.1"/>
    <property type="molecule type" value="Genomic_DNA"/>
</dbReference>
<dbReference type="GO" id="GO:1990281">
    <property type="term" value="C:efflux pump complex"/>
    <property type="evidence" value="ECO:0007669"/>
    <property type="project" value="TreeGrafter"/>
</dbReference>
<feature type="domain" description="Multidrug resistance protein MdtA-like alpha-helical hairpin" evidence="2">
    <location>
        <begin position="107"/>
        <end position="157"/>
    </location>
</feature>
<dbReference type="NCBIfam" id="TIGR01730">
    <property type="entry name" value="RND_mfp"/>
    <property type="match status" value="1"/>
</dbReference>
<evidence type="ECO:0000313" key="5">
    <source>
        <dbReference type="Proteomes" id="UP000660708"/>
    </source>
</evidence>
<reference evidence="4 5" key="1">
    <citation type="submission" date="2015-06" db="EMBL/GenBank/DDBJ databases">
        <title>Genome sequence of Pseudoalteromonas peptidolytica.</title>
        <authorList>
            <person name="Xie B.-B."/>
            <person name="Rong J.-C."/>
            <person name="Qin Q.-L."/>
            <person name="Zhang Y.-Z."/>
        </authorList>
    </citation>
    <scope>NUCLEOTIDE SEQUENCE [LARGE SCALE GENOMIC DNA]</scope>
    <source>
        <strain evidence="4 5">F12-50-A1</strain>
    </source>
</reference>
<comment type="caution">
    <text evidence="4">The sequence shown here is derived from an EMBL/GenBank/DDBJ whole genome shotgun (WGS) entry which is preliminary data.</text>
</comment>
<feature type="domain" description="Multidrug resistance protein MdtA-like barrel-sandwich hybrid" evidence="3">
    <location>
        <begin position="70"/>
        <end position="196"/>
    </location>
</feature>
<dbReference type="Gene3D" id="2.40.420.20">
    <property type="match status" value="1"/>
</dbReference>
<dbReference type="Pfam" id="PF25876">
    <property type="entry name" value="HH_MFP_RND"/>
    <property type="match status" value="1"/>
</dbReference>
<proteinExistence type="inferred from homology"/>
<evidence type="ECO:0008006" key="6">
    <source>
        <dbReference type="Google" id="ProtNLM"/>
    </source>
</evidence>
<dbReference type="GO" id="GO:0015562">
    <property type="term" value="F:efflux transmembrane transporter activity"/>
    <property type="evidence" value="ECO:0007669"/>
    <property type="project" value="TreeGrafter"/>
</dbReference>
<dbReference type="Gene3D" id="2.40.50.100">
    <property type="match status" value="1"/>
</dbReference>
<dbReference type="Gene3D" id="2.40.30.170">
    <property type="match status" value="1"/>
</dbReference>
<accession>A0A8I0MTA7</accession>
<dbReference type="Gene3D" id="1.10.287.470">
    <property type="entry name" value="Helix hairpin bin"/>
    <property type="match status" value="1"/>
</dbReference>
<evidence type="ECO:0000259" key="3">
    <source>
        <dbReference type="Pfam" id="PF25917"/>
    </source>
</evidence>
<name>A0A8I0MTA7_9GAMM</name>